<dbReference type="Pfam" id="PF04305">
    <property type="entry name" value="DUF455"/>
    <property type="match status" value="1"/>
</dbReference>
<dbReference type="SUPFAM" id="SSF47240">
    <property type="entry name" value="Ferritin-like"/>
    <property type="match status" value="1"/>
</dbReference>
<dbReference type="AlphaFoldDB" id="A0A099CW39"/>
<dbReference type="EMBL" id="JROI01000010">
    <property type="protein sequence ID" value="KGI77881.1"/>
    <property type="molecule type" value="Genomic_DNA"/>
</dbReference>
<reference evidence="2 4" key="1">
    <citation type="submission" date="2014-09" db="EMBL/GenBank/DDBJ databases">
        <title>Xanthomonadaceae 3.5X direct submission.</title>
        <authorList>
            <person name="Fang T."/>
            <person name="Wang H."/>
        </authorList>
    </citation>
    <scope>NUCLEOTIDE SEQUENCE [LARGE SCALE GENOMIC DNA]</scope>
    <source>
        <strain evidence="2 4">3.5X</strain>
    </source>
</reference>
<evidence type="ECO:0000313" key="4">
    <source>
        <dbReference type="Proteomes" id="UP000029708"/>
    </source>
</evidence>
<dbReference type="EMBL" id="JACHET010000001">
    <property type="protein sequence ID" value="MBB6183760.1"/>
    <property type="molecule type" value="Genomic_DNA"/>
</dbReference>
<dbReference type="InterPro" id="IPR012347">
    <property type="entry name" value="Ferritin-like"/>
</dbReference>
<proteinExistence type="predicted"/>
<keyword evidence="4" id="KW-1185">Reference proteome</keyword>
<feature type="region of interest" description="Disordered" evidence="1">
    <location>
        <begin position="35"/>
        <end position="57"/>
    </location>
</feature>
<dbReference type="InterPro" id="IPR007402">
    <property type="entry name" value="DUF455"/>
</dbReference>
<dbReference type="CDD" id="cd00657">
    <property type="entry name" value="Ferritin_like"/>
    <property type="match status" value="1"/>
</dbReference>
<sequence length="265" mass="29625">MSDLHATAKQCLDCADPQEKLRLTHAAWAALQRGELTPDPDAPPPQPIAAGRPERPRLVHPRELAQRGLGTIEGRVALVHAVAHIEFNAINLAWDAVYRFRGMPAQYYRDWASVAHDEARHFAMLSARLAELGHAYGDFDAHNGLWDMAEKTAHSDAARMALVPRVLEARGLDVTPGMIERLQRVGDDATVAVLEVILREEVAHVAFGSRWFRWCCERDGLEPRATFRKLLQEYMGSNLRGPFNHDARREAGFDEAELEALEAGL</sequence>
<gene>
    <name evidence="3" type="ORF">HNQ86_001105</name>
    <name evidence="2" type="ORF">LF63_0105615</name>
</gene>
<evidence type="ECO:0000313" key="2">
    <source>
        <dbReference type="EMBL" id="KGI77881.1"/>
    </source>
</evidence>
<dbReference type="PANTHER" id="PTHR42782">
    <property type="entry name" value="SI:CH73-314G15.3"/>
    <property type="match status" value="1"/>
</dbReference>
<dbReference type="PIRSF" id="PIRSF012318">
    <property type="entry name" value="UCP012318"/>
    <property type="match status" value="1"/>
</dbReference>
<organism evidence="2 4">
    <name type="scientific">Oleiagrimonas soli</name>
    <dbReference type="NCBI Taxonomy" id="1543381"/>
    <lineage>
        <taxon>Bacteria</taxon>
        <taxon>Pseudomonadati</taxon>
        <taxon>Pseudomonadota</taxon>
        <taxon>Gammaproteobacteria</taxon>
        <taxon>Lysobacterales</taxon>
        <taxon>Rhodanobacteraceae</taxon>
        <taxon>Oleiagrimonas</taxon>
    </lineage>
</organism>
<evidence type="ECO:0000313" key="3">
    <source>
        <dbReference type="EMBL" id="MBB6183760.1"/>
    </source>
</evidence>
<dbReference type="OrthoDB" id="9778629at2"/>
<dbReference type="Gene3D" id="1.20.1260.10">
    <property type="match status" value="1"/>
</dbReference>
<dbReference type="InterPro" id="IPR011197">
    <property type="entry name" value="UCP012318"/>
</dbReference>
<reference evidence="3 5" key="2">
    <citation type="submission" date="2020-08" db="EMBL/GenBank/DDBJ databases">
        <title>Genomic Encyclopedia of Type Strains, Phase IV (KMG-IV): sequencing the most valuable type-strain genomes for metagenomic binning, comparative biology and taxonomic classification.</title>
        <authorList>
            <person name="Goeker M."/>
        </authorList>
    </citation>
    <scope>NUCLEOTIDE SEQUENCE [LARGE SCALE GENOMIC DNA]</scope>
    <source>
        <strain evidence="3 5">DSM 107085</strain>
    </source>
</reference>
<evidence type="ECO:0000256" key="1">
    <source>
        <dbReference type="SAM" id="MobiDB-lite"/>
    </source>
</evidence>
<dbReference type="HOGENOM" id="CLU_035354_0_1_6"/>
<dbReference type="Proteomes" id="UP000029708">
    <property type="component" value="Unassembled WGS sequence"/>
</dbReference>
<protein>
    <submittedName>
        <fullName evidence="3">Uncharacterized ferritin-like protein (DUF455 family)</fullName>
    </submittedName>
</protein>
<dbReference type="PANTHER" id="PTHR42782:SF4">
    <property type="entry name" value="DUF455 DOMAIN-CONTAINING PROTEIN"/>
    <property type="match status" value="1"/>
</dbReference>
<dbReference type="Proteomes" id="UP000560000">
    <property type="component" value="Unassembled WGS sequence"/>
</dbReference>
<dbReference type="RefSeq" id="WP_043100225.1">
    <property type="nucleotide sequence ID" value="NZ_JACHET010000001.1"/>
</dbReference>
<evidence type="ECO:0000313" key="5">
    <source>
        <dbReference type="Proteomes" id="UP000560000"/>
    </source>
</evidence>
<accession>A0A099CW39</accession>
<dbReference type="InterPro" id="IPR009078">
    <property type="entry name" value="Ferritin-like_SF"/>
</dbReference>
<comment type="caution">
    <text evidence="2">The sequence shown here is derived from an EMBL/GenBank/DDBJ whole genome shotgun (WGS) entry which is preliminary data.</text>
</comment>
<name>A0A099CW39_9GAMM</name>